<reference evidence="1 2" key="1">
    <citation type="journal article" date="2018" name="Front. Microbiol.">
        <title>Genome-Wide Analysis of Corynespora cassiicola Leaf Fall Disease Putative Effectors.</title>
        <authorList>
            <person name="Lopez D."/>
            <person name="Ribeiro S."/>
            <person name="Label P."/>
            <person name="Fumanal B."/>
            <person name="Venisse J.S."/>
            <person name="Kohler A."/>
            <person name="de Oliveira R.R."/>
            <person name="Labutti K."/>
            <person name="Lipzen A."/>
            <person name="Lail K."/>
            <person name="Bauer D."/>
            <person name="Ohm R.A."/>
            <person name="Barry K.W."/>
            <person name="Spatafora J."/>
            <person name="Grigoriev I.V."/>
            <person name="Martin F.M."/>
            <person name="Pujade-Renaud V."/>
        </authorList>
    </citation>
    <scope>NUCLEOTIDE SEQUENCE [LARGE SCALE GENOMIC DNA]</scope>
    <source>
        <strain evidence="1 2">Philippines</strain>
    </source>
</reference>
<dbReference type="Proteomes" id="UP000240883">
    <property type="component" value="Unassembled WGS sequence"/>
</dbReference>
<gene>
    <name evidence="1" type="ORF">BS50DRAFT_181199</name>
</gene>
<proteinExistence type="predicted"/>
<evidence type="ECO:0000313" key="2">
    <source>
        <dbReference type="Proteomes" id="UP000240883"/>
    </source>
</evidence>
<keyword evidence="2" id="KW-1185">Reference proteome</keyword>
<evidence type="ECO:0000313" key="1">
    <source>
        <dbReference type="EMBL" id="PSN73180.1"/>
    </source>
</evidence>
<organism evidence="1 2">
    <name type="scientific">Corynespora cassiicola Philippines</name>
    <dbReference type="NCBI Taxonomy" id="1448308"/>
    <lineage>
        <taxon>Eukaryota</taxon>
        <taxon>Fungi</taxon>
        <taxon>Dikarya</taxon>
        <taxon>Ascomycota</taxon>
        <taxon>Pezizomycotina</taxon>
        <taxon>Dothideomycetes</taxon>
        <taxon>Pleosporomycetidae</taxon>
        <taxon>Pleosporales</taxon>
        <taxon>Corynesporascaceae</taxon>
        <taxon>Corynespora</taxon>
    </lineage>
</organism>
<protein>
    <submittedName>
        <fullName evidence="1">Uncharacterized protein</fullName>
    </submittedName>
</protein>
<accession>A0A2T2P692</accession>
<dbReference type="OrthoDB" id="3557612at2759"/>
<dbReference type="EMBL" id="KZ678129">
    <property type="protein sequence ID" value="PSN73180.1"/>
    <property type="molecule type" value="Genomic_DNA"/>
</dbReference>
<sequence>MSAPPSLDDLERQAPNRRTLGVWRLFGLGRKSVRGGEAHVPTQAGQCCFLCLQGKNFAQHAVRIPCFRSAKTHRDGLLGRKKKTRSGDEITKSDSESDFSVYQKLVEACYQYQGKWKRWVPFYGPVDVREVKFVFTGIAEMNGRFAIHIHPIIVDEVQEEENQTIAFVSKYDNDHDRCSRNNHNDDCEAATNAYHLPCMMTRYKNAWQRKKGLASLHQLRDCVRDPRDADEFRTLDGLAQRSFILENK</sequence>
<dbReference type="AlphaFoldDB" id="A0A2T2P692"/>
<name>A0A2T2P692_CORCC</name>